<evidence type="ECO:0000313" key="5">
    <source>
        <dbReference type="Proteomes" id="UP000246278"/>
    </source>
</evidence>
<evidence type="ECO:0000259" key="3">
    <source>
        <dbReference type="Pfam" id="PF02525"/>
    </source>
</evidence>
<evidence type="ECO:0000256" key="2">
    <source>
        <dbReference type="ARBA" id="ARBA00023002"/>
    </source>
</evidence>
<keyword evidence="2" id="KW-0560">Oxidoreductase</keyword>
<sequence>MHALIVIAHPNPKSLTHSIASQIVKGVSAADKDNTSEIADLAAEGFDPCFTVQDISILHREADPTPDIIAEQGRISRADALVLVHPVYWWSFPALLKGWIDRVFTNGWAYDDTSSERLVKKMRHLPVHIVSIAGADMRTYARHGYYGAMKTQINHGIFDYCGAPVLTSELLFQSDPDVCLKSGEAIGRRLFSSSC</sequence>
<dbReference type="SUPFAM" id="SSF52218">
    <property type="entry name" value="Flavoproteins"/>
    <property type="match status" value="1"/>
</dbReference>
<feature type="domain" description="Flavodoxin-like fold" evidence="3">
    <location>
        <begin position="1"/>
        <end position="173"/>
    </location>
</feature>
<keyword evidence="5" id="KW-1185">Reference proteome</keyword>
<dbReference type="InterPro" id="IPR003680">
    <property type="entry name" value="Flavodoxin_fold"/>
</dbReference>
<name>A0A317T9W2_9CHLB</name>
<dbReference type="Gene3D" id="3.40.50.360">
    <property type="match status" value="1"/>
</dbReference>
<dbReference type="PANTHER" id="PTHR10204:SF34">
    <property type="entry name" value="NAD(P)H DEHYDROGENASE [QUINONE] 1 ISOFORM 1"/>
    <property type="match status" value="1"/>
</dbReference>
<dbReference type="GO" id="GO:0003955">
    <property type="term" value="F:NAD(P)H dehydrogenase (quinone) activity"/>
    <property type="evidence" value="ECO:0007669"/>
    <property type="project" value="TreeGrafter"/>
</dbReference>
<organism evidence="4 5">
    <name type="scientific">Prosthecochloris marina</name>
    <dbReference type="NCBI Taxonomy" id="2017681"/>
    <lineage>
        <taxon>Bacteria</taxon>
        <taxon>Pseudomonadati</taxon>
        <taxon>Chlorobiota</taxon>
        <taxon>Chlorobiia</taxon>
        <taxon>Chlorobiales</taxon>
        <taxon>Chlorobiaceae</taxon>
        <taxon>Prosthecochloris</taxon>
    </lineage>
</organism>
<accession>A0A317T9W2</accession>
<dbReference type="EMBL" id="PDNZ01000001">
    <property type="protein sequence ID" value="PWW83415.1"/>
    <property type="molecule type" value="Genomic_DNA"/>
</dbReference>
<protein>
    <recommendedName>
        <fullName evidence="3">Flavodoxin-like fold domain-containing protein</fullName>
    </recommendedName>
</protein>
<evidence type="ECO:0000256" key="1">
    <source>
        <dbReference type="ARBA" id="ARBA00006252"/>
    </source>
</evidence>
<dbReference type="PANTHER" id="PTHR10204">
    <property type="entry name" value="NAD P H OXIDOREDUCTASE-RELATED"/>
    <property type="match status" value="1"/>
</dbReference>
<dbReference type="Proteomes" id="UP000246278">
    <property type="component" value="Unassembled WGS sequence"/>
</dbReference>
<dbReference type="GO" id="GO:0005829">
    <property type="term" value="C:cytosol"/>
    <property type="evidence" value="ECO:0007669"/>
    <property type="project" value="TreeGrafter"/>
</dbReference>
<dbReference type="Pfam" id="PF02525">
    <property type="entry name" value="Flavodoxin_2"/>
    <property type="match status" value="1"/>
</dbReference>
<reference evidence="5" key="1">
    <citation type="submission" date="2017-10" db="EMBL/GenBank/DDBJ databases">
        <authorList>
            <person name="Gaisin V.A."/>
            <person name="Rysina M.S."/>
            <person name="Grouzdev D.S."/>
        </authorList>
    </citation>
    <scope>NUCLEOTIDE SEQUENCE [LARGE SCALE GENOMIC DNA]</scope>
    <source>
        <strain evidence="5">V1</strain>
    </source>
</reference>
<comment type="similarity">
    <text evidence="1">Belongs to the NAD(P)H dehydrogenase (quinone) family.</text>
</comment>
<dbReference type="AlphaFoldDB" id="A0A317T9W2"/>
<comment type="caution">
    <text evidence="4">The sequence shown here is derived from an EMBL/GenBank/DDBJ whole genome shotgun (WGS) entry which is preliminary data.</text>
</comment>
<evidence type="ECO:0000313" key="4">
    <source>
        <dbReference type="EMBL" id="PWW83415.1"/>
    </source>
</evidence>
<proteinExistence type="inferred from homology"/>
<dbReference type="OrthoDB" id="652200at2"/>
<dbReference type="RefSeq" id="WP_110022190.1">
    <property type="nucleotide sequence ID" value="NZ_PDNZ01000001.1"/>
</dbReference>
<dbReference type="InterPro" id="IPR051545">
    <property type="entry name" value="NAD(P)H_dehydrogenase_qn"/>
</dbReference>
<dbReference type="InterPro" id="IPR029039">
    <property type="entry name" value="Flavoprotein-like_sf"/>
</dbReference>
<gene>
    <name evidence="4" type="ORF">CR164_01790</name>
</gene>